<proteinExistence type="predicted"/>
<gene>
    <name evidence="2" type="ORF">BT96DRAFT_578065</name>
</gene>
<dbReference type="Proteomes" id="UP000799118">
    <property type="component" value="Unassembled WGS sequence"/>
</dbReference>
<evidence type="ECO:0000313" key="2">
    <source>
        <dbReference type="EMBL" id="KAE9401882.1"/>
    </source>
</evidence>
<organism evidence="2 3">
    <name type="scientific">Gymnopus androsaceus JB14</name>
    <dbReference type="NCBI Taxonomy" id="1447944"/>
    <lineage>
        <taxon>Eukaryota</taxon>
        <taxon>Fungi</taxon>
        <taxon>Dikarya</taxon>
        <taxon>Basidiomycota</taxon>
        <taxon>Agaricomycotina</taxon>
        <taxon>Agaricomycetes</taxon>
        <taxon>Agaricomycetidae</taxon>
        <taxon>Agaricales</taxon>
        <taxon>Marasmiineae</taxon>
        <taxon>Omphalotaceae</taxon>
        <taxon>Gymnopus</taxon>
    </lineage>
</organism>
<keyword evidence="1" id="KW-1133">Transmembrane helix</keyword>
<keyword evidence="1" id="KW-0472">Membrane</keyword>
<sequence>MSREALTTPFMSFVNSGHYSFKHRTREYMSCWHCKSESRMCASGNGIGALLENETVTLPRRYRFGYSLSVSTTMLLQLICSLVLLYLLSCLTNVISTTSTNTSSATTGALDVDLFFWH</sequence>
<evidence type="ECO:0000256" key="1">
    <source>
        <dbReference type="SAM" id="Phobius"/>
    </source>
</evidence>
<dbReference type="EMBL" id="ML769441">
    <property type="protein sequence ID" value="KAE9401882.1"/>
    <property type="molecule type" value="Genomic_DNA"/>
</dbReference>
<feature type="transmembrane region" description="Helical" evidence="1">
    <location>
        <begin position="68"/>
        <end position="88"/>
    </location>
</feature>
<name>A0A6A4HRX1_9AGAR</name>
<reference evidence="2" key="1">
    <citation type="journal article" date="2019" name="Environ. Microbiol.">
        <title>Fungal ecological strategies reflected in gene transcription - a case study of two litter decomposers.</title>
        <authorList>
            <person name="Barbi F."/>
            <person name="Kohler A."/>
            <person name="Barry K."/>
            <person name="Baskaran P."/>
            <person name="Daum C."/>
            <person name="Fauchery L."/>
            <person name="Ihrmark K."/>
            <person name="Kuo A."/>
            <person name="LaButti K."/>
            <person name="Lipzen A."/>
            <person name="Morin E."/>
            <person name="Grigoriev I.V."/>
            <person name="Henrissat B."/>
            <person name="Lindahl B."/>
            <person name="Martin F."/>
        </authorList>
    </citation>
    <scope>NUCLEOTIDE SEQUENCE</scope>
    <source>
        <strain evidence="2">JB14</strain>
    </source>
</reference>
<keyword evidence="1" id="KW-0812">Transmembrane</keyword>
<protein>
    <submittedName>
        <fullName evidence="2">Uncharacterized protein</fullName>
    </submittedName>
</protein>
<keyword evidence="3" id="KW-1185">Reference proteome</keyword>
<evidence type="ECO:0000313" key="3">
    <source>
        <dbReference type="Proteomes" id="UP000799118"/>
    </source>
</evidence>
<accession>A0A6A4HRX1</accession>
<dbReference type="AlphaFoldDB" id="A0A6A4HRX1"/>